<protein>
    <submittedName>
        <fullName evidence="2">Uncharacterized protein</fullName>
    </submittedName>
</protein>
<gene>
    <name evidence="2" type="ORF">A3D65_06810</name>
</gene>
<comment type="caution">
    <text evidence="2">The sequence shown here is derived from an EMBL/GenBank/DDBJ whole genome shotgun (WGS) entry which is preliminary data.</text>
</comment>
<sequence length="89" mass="9656">MVFNPNNTPTNADEKGPEDLSQVSDEVLMERAAVAKAAREAAQVKVAAAEAAAKPQEDAAIKAARKTLDEQFADMSDNQTRRIDARTQR</sequence>
<evidence type="ECO:0000313" key="3">
    <source>
        <dbReference type="Proteomes" id="UP000177996"/>
    </source>
</evidence>
<feature type="region of interest" description="Disordered" evidence="1">
    <location>
        <begin position="1"/>
        <end position="21"/>
    </location>
</feature>
<dbReference type="AlphaFoldDB" id="A0A1G2D043"/>
<dbReference type="Proteomes" id="UP000177996">
    <property type="component" value="Unassembled WGS sequence"/>
</dbReference>
<organism evidence="2 3">
    <name type="scientific">Candidatus Lloydbacteria bacterium RIFCSPHIGHO2_02_FULL_50_13</name>
    <dbReference type="NCBI Taxonomy" id="1798661"/>
    <lineage>
        <taxon>Bacteria</taxon>
        <taxon>Candidatus Lloydiibacteriota</taxon>
    </lineage>
</organism>
<accession>A0A1G2D043</accession>
<dbReference type="STRING" id="1798661.A3D65_06810"/>
<feature type="compositionally biased region" description="Polar residues" evidence="1">
    <location>
        <begin position="1"/>
        <end position="11"/>
    </location>
</feature>
<dbReference type="EMBL" id="MHLL01000076">
    <property type="protein sequence ID" value="OGZ06842.1"/>
    <property type="molecule type" value="Genomic_DNA"/>
</dbReference>
<evidence type="ECO:0000313" key="2">
    <source>
        <dbReference type="EMBL" id="OGZ06842.1"/>
    </source>
</evidence>
<reference evidence="2 3" key="1">
    <citation type="journal article" date="2016" name="Nat. Commun.">
        <title>Thousands of microbial genomes shed light on interconnected biogeochemical processes in an aquifer system.</title>
        <authorList>
            <person name="Anantharaman K."/>
            <person name="Brown C.T."/>
            <person name="Hug L.A."/>
            <person name="Sharon I."/>
            <person name="Castelle C.J."/>
            <person name="Probst A.J."/>
            <person name="Thomas B.C."/>
            <person name="Singh A."/>
            <person name="Wilkins M.J."/>
            <person name="Karaoz U."/>
            <person name="Brodie E.L."/>
            <person name="Williams K.H."/>
            <person name="Hubbard S.S."/>
            <person name="Banfield J.F."/>
        </authorList>
    </citation>
    <scope>NUCLEOTIDE SEQUENCE [LARGE SCALE GENOMIC DNA]</scope>
</reference>
<proteinExistence type="predicted"/>
<evidence type="ECO:0000256" key="1">
    <source>
        <dbReference type="SAM" id="MobiDB-lite"/>
    </source>
</evidence>
<name>A0A1G2D043_9BACT</name>